<protein>
    <recommendedName>
        <fullName evidence="4">O-methyltransferase C-terminal domain-containing protein</fullName>
    </recommendedName>
</protein>
<dbReference type="VEuPathDB" id="FungiDB:ASPVEDRAFT_148664"/>
<dbReference type="Proteomes" id="UP000184073">
    <property type="component" value="Unassembled WGS sequence"/>
</dbReference>
<gene>
    <name evidence="5" type="ORF">ASPVEDRAFT_148664</name>
</gene>
<dbReference type="PANTHER" id="PTHR43712:SF1">
    <property type="entry name" value="HYPOTHETICAL O-METHYLTRANSFERASE (EUROFUNG)-RELATED"/>
    <property type="match status" value="1"/>
</dbReference>
<dbReference type="GeneID" id="63723681"/>
<feature type="domain" description="O-methyltransferase C-terminal" evidence="4">
    <location>
        <begin position="227"/>
        <end position="372"/>
    </location>
</feature>
<proteinExistence type="predicted"/>
<dbReference type="GO" id="GO:0032259">
    <property type="term" value="P:methylation"/>
    <property type="evidence" value="ECO:0007669"/>
    <property type="project" value="UniProtKB-KW"/>
</dbReference>
<name>A0A1L9PDV0_ASPVE</name>
<evidence type="ECO:0000256" key="1">
    <source>
        <dbReference type="ARBA" id="ARBA00022603"/>
    </source>
</evidence>
<evidence type="ECO:0000313" key="6">
    <source>
        <dbReference type="Proteomes" id="UP000184073"/>
    </source>
</evidence>
<keyword evidence="2" id="KW-0808">Transferase</keyword>
<reference evidence="6" key="1">
    <citation type="journal article" date="2017" name="Genome Biol.">
        <title>Comparative genomics reveals high biological diversity and specific adaptations in the industrially and medically important fungal genus Aspergillus.</title>
        <authorList>
            <person name="de Vries R.P."/>
            <person name="Riley R."/>
            <person name="Wiebenga A."/>
            <person name="Aguilar-Osorio G."/>
            <person name="Amillis S."/>
            <person name="Uchima C.A."/>
            <person name="Anderluh G."/>
            <person name="Asadollahi M."/>
            <person name="Askin M."/>
            <person name="Barry K."/>
            <person name="Battaglia E."/>
            <person name="Bayram O."/>
            <person name="Benocci T."/>
            <person name="Braus-Stromeyer S.A."/>
            <person name="Caldana C."/>
            <person name="Canovas D."/>
            <person name="Cerqueira G.C."/>
            <person name="Chen F."/>
            <person name="Chen W."/>
            <person name="Choi C."/>
            <person name="Clum A."/>
            <person name="Dos Santos R.A."/>
            <person name="Damasio A.R."/>
            <person name="Diallinas G."/>
            <person name="Emri T."/>
            <person name="Fekete E."/>
            <person name="Flipphi M."/>
            <person name="Freyberg S."/>
            <person name="Gallo A."/>
            <person name="Gournas C."/>
            <person name="Habgood R."/>
            <person name="Hainaut M."/>
            <person name="Harispe M.L."/>
            <person name="Henrissat B."/>
            <person name="Hilden K.S."/>
            <person name="Hope R."/>
            <person name="Hossain A."/>
            <person name="Karabika E."/>
            <person name="Karaffa L."/>
            <person name="Karanyi Z."/>
            <person name="Krasevec N."/>
            <person name="Kuo A."/>
            <person name="Kusch H."/>
            <person name="LaButti K."/>
            <person name="Lagendijk E.L."/>
            <person name="Lapidus A."/>
            <person name="Levasseur A."/>
            <person name="Lindquist E."/>
            <person name="Lipzen A."/>
            <person name="Logrieco A.F."/>
            <person name="MacCabe A."/>
            <person name="Maekelae M.R."/>
            <person name="Malavazi I."/>
            <person name="Melin P."/>
            <person name="Meyer V."/>
            <person name="Mielnichuk N."/>
            <person name="Miskei M."/>
            <person name="Molnar A.P."/>
            <person name="Mule G."/>
            <person name="Ngan C.Y."/>
            <person name="Orejas M."/>
            <person name="Orosz E."/>
            <person name="Ouedraogo J.P."/>
            <person name="Overkamp K.M."/>
            <person name="Park H.-S."/>
            <person name="Perrone G."/>
            <person name="Piumi F."/>
            <person name="Punt P.J."/>
            <person name="Ram A.F."/>
            <person name="Ramon A."/>
            <person name="Rauscher S."/>
            <person name="Record E."/>
            <person name="Riano-Pachon D.M."/>
            <person name="Robert V."/>
            <person name="Roehrig J."/>
            <person name="Ruller R."/>
            <person name="Salamov A."/>
            <person name="Salih N.S."/>
            <person name="Samson R.A."/>
            <person name="Sandor E."/>
            <person name="Sanguinetti M."/>
            <person name="Schuetze T."/>
            <person name="Sepcic K."/>
            <person name="Shelest E."/>
            <person name="Sherlock G."/>
            <person name="Sophianopoulou V."/>
            <person name="Squina F.M."/>
            <person name="Sun H."/>
            <person name="Susca A."/>
            <person name="Todd R.B."/>
            <person name="Tsang A."/>
            <person name="Unkles S.E."/>
            <person name="van de Wiele N."/>
            <person name="van Rossen-Uffink D."/>
            <person name="Oliveira J.V."/>
            <person name="Vesth T.C."/>
            <person name="Visser J."/>
            <person name="Yu J.-H."/>
            <person name="Zhou M."/>
            <person name="Andersen M.R."/>
            <person name="Archer D.B."/>
            <person name="Baker S.E."/>
            <person name="Benoit I."/>
            <person name="Brakhage A.A."/>
            <person name="Braus G.H."/>
            <person name="Fischer R."/>
            <person name="Frisvad J.C."/>
            <person name="Goldman G.H."/>
            <person name="Houbraken J."/>
            <person name="Oakley B."/>
            <person name="Pocsi I."/>
            <person name="Scazzocchio C."/>
            <person name="Seiboth B."/>
            <person name="vanKuyk P.A."/>
            <person name="Wortman J."/>
            <person name="Dyer P.S."/>
            <person name="Grigoriev I.V."/>
        </authorList>
    </citation>
    <scope>NUCLEOTIDE SEQUENCE [LARGE SCALE GENOMIC DNA]</scope>
    <source>
        <strain evidence="6">CBS 583.65</strain>
    </source>
</reference>
<dbReference type="GO" id="GO:0008171">
    <property type="term" value="F:O-methyltransferase activity"/>
    <property type="evidence" value="ECO:0007669"/>
    <property type="project" value="InterPro"/>
</dbReference>
<evidence type="ECO:0000256" key="2">
    <source>
        <dbReference type="ARBA" id="ARBA00022679"/>
    </source>
</evidence>
<accession>A0A1L9PDV0</accession>
<dbReference type="InterPro" id="IPR029063">
    <property type="entry name" value="SAM-dependent_MTases_sf"/>
</dbReference>
<evidence type="ECO:0000259" key="4">
    <source>
        <dbReference type="Pfam" id="PF00891"/>
    </source>
</evidence>
<dbReference type="InterPro" id="IPR001077">
    <property type="entry name" value="COMT_C"/>
</dbReference>
<dbReference type="PANTHER" id="PTHR43712">
    <property type="entry name" value="PUTATIVE (AFU_ORTHOLOGUE AFUA_4G14580)-RELATED"/>
    <property type="match status" value="1"/>
</dbReference>
<keyword evidence="1" id="KW-0489">Methyltransferase</keyword>
<dbReference type="Gene3D" id="3.40.50.150">
    <property type="entry name" value="Vaccinia Virus protein VP39"/>
    <property type="match status" value="1"/>
</dbReference>
<keyword evidence="3" id="KW-0949">S-adenosyl-L-methionine</keyword>
<dbReference type="PROSITE" id="PS51683">
    <property type="entry name" value="SAM_OMT_II"/>
    <property type="match status" value="1"/>
</dbReference>
<evidence type="ECO:0000313" key="5">
    <source>
        <dbReference type="EMBL" id="OJI99624.1"/>
    </source>
</evidence>
<dbReference type="InterPro" id="IPR016461">
    <property type="entry name" value="COMT-like"/>
</dbReference>
<dbReference type="Pfam" id="PF00891">
    <property type="entry name" value="Methyltransf_2"/>
    <property type="match status" value="1"/>
</dbReference>
<keyword evidence="6" id="KW-1185">Reference proteome</keyword>
<dbReference type="GO" id="GO:0044550">
    <property type="term" value="P:secondary metabolite biosynthetic process"/>
    <property type="evidence" value="ECO:0007669"/>
    <property type="project" value="UniProtKB-ARBA"/>
</dbReference>
<evidence type="ECO:0000256" key="3">
    <source>
        <dbReference type="ARBA" id="ARBA00022691"/>
    </source>
</evidence>
<dbReference type="EMBL" id="KV878127">
    <property type="protein sequence ID" value="OJI99624.1"/>
    <property type="molecule type" value="Genomic_DNA"/>
</dbReference>
<dbReference type="AlphaFoldDB" id="A0A1L9PDV0"/>
<dbReference type="SUPFAM" id="SSF53335">
    <property type="entry name" value="S-adenosyl-L-methionine-dependent methyltransferases"/>
    <property type="match status" value="1"/>
</dbReference>
<sequence>MARTTAVTADQQAIAIKEQLARVTSLVEGYISGLPSDGSERTSPAESAAHNGRTQELVKETYTLLNSIKGPFISVFNFAEQVMHIGAVRALFGLGATPNETLYYLGTFQGSRHRDIQPHSLLPAYIDPNVTNQFLGYVDEFLPACLQLHAFLDSNGGNPPEDATNCPYTLAHNTGGKDMWDHMSQFPERSKIFNSAMYAISTAHPWPVALYPFRSTLAQLSTTNPDTPLVVDVGGGQGQALAVIRQLCGDIQGRFILQDRADVLDAIPHNLPGIEKIPCDLFKPQPVKGAAIYFLRHVLHDWAEGACVRILENIATAITDKKTQRVVISDMVLPPKGVNVESATQDLVTLNTTGAERSKKQWQRLLTAAGFRLGNIYSIDGSCEAAIECTWQQEISFFEGEPRSRKDSSKES</sequence>
<dbReference type="RefSeq" id="XP_040665387.1">
    <property type="nucleotide sequence ID" value="XM_040808170.1"/>
</dbReference>
<organism evidence="5 6">
    <name type="scientific">Aspergillus versicolor CBS 583.65</name>
    <dbReference type="NCBI Taxonomy" id="1036611"/>
    <lineage>
        <taxon>Eukaryota</taxon>
        <taxon>Fungi</taxon>
        <taxon>Dikarya</taxon>
        <taxon>Ascomycota</taxon>
        <taxon>Pezizomycotina</taxon>
        <taxon>Eurotiomycetes</taxon>
        <taxon>Eurotiomycetidae</taxon>
        <taxon>Eurotiales</taxon>
        <taxon>Aspergillaceae</taxon>
        <taxon>Aspergillus</taxon>
        <taxon>Aspergillus subgen. Nidulantes</taxon>
    </lineage>
</organism>
<dbReference type="OrthoDB" id="1535081at2759"/>